<dbReference type="InterPro" id="IPR002347">
    <property type="entry name" value="SDR_fam"/>
</dbReference>
<name>A0AA43QH92_9LECA</name>
<evidence type="ECO:0008006" key="4">
    <source>
        <dbReference type="Google" id="ProtNLM"/>
    </source>
</evidence>
<dbReference type="GO" id="GO:0005737">
    <property type="term" value="C:cytoplasm"/>
    <property type="evidence" value="ECO:0007669"/>
    <property type="project" value="TreeGrafter"/>
</dbReference>
<accession>A0AA43QH92</accession>
<evidence type="ECO:0000313" key="2">
    <source>
        <dbReference type="EMBL" id="MDI1485329.1"/>
    </source>
</evidence>
<evidence type="ECO:0000256" key="1">
    <source>
        <dbReference type="ARBA" id="ARBA00006484"/>
    </source>
</evidence>
<dbReference type="Proteomes" id="UP001161017">
    <property type="component" value="Unassembled WGS sequence"/>
</dbReference>
<gene>
    <name evidence="2" type="ORF">OHK93_000466</name>
</gene>
<dbReference type="Gene3D" id="3.40.50.720">
    <property type="entry name" value="NAD(P)-binding Rossmann-like Domain"/>
    <property type="match status" value="1"/>
</dbReference>
<dbReference type="InterPro" id="IPR051468">
    <property type="entry name" value="Fungal_SecMetab_SDRs"/>
</dbReference>
<comment type="similarity">
    <text evidence="1">Belongs to the short-chain dehydrogenases/reductases (SDR) family.</text>
</comment>
<keyword evidence="3" id="KW-1185">Reference proteome</keyword>
<dbReference type="InterPro" id="IPR036291">
    <property type="entry name" value="NAD(P)-bd_dom_sf"/>
</dbReference>
<dbReference type="GO" id="GO:0016491">
    <property type="term" value="F:oxidoreductase activity"/>
    <property type="evidence" value="ECO:0007669"/>
    <property type="project" value="TreeGrafter"/>
</dbReference>
<dbReference type="PANTHER" id="PTHR43544">
    <property type="entry name" value="SHORT-CHAIN DEHYDROGENASE/REDUCTASE"/>
    <property type="match status" value="1"/>
</dbReference>
<comment type="caution">
    <text evidence="2">The sequence shown here is derived from an EMBL/GenBank/DDBJ whole genome shotgun (WGS) entry which is preliminary data.</text>
</comment>
<reference evidence="2" key="1">
    <citation type="journal article" date="2023" name="Genome Biol. Evol.">
        <title>First Whole Genome Sequence and Flow Cytometry Genome Size Data for the Lichen-Forming Fungus Ramalina farinacea (Ascomycota).</title>
        <authorList>
            <person name="Llewellyn T."/>
            <person name="Mian S."/>
            <person name="Hill R."/>
            <person name="Leitch I.J."/>
            <person name="Gaya E."/>
        </authorList>
    </citation>
    <scope>NUCLEOTIDE SEQUENCE</scope>
    <source>
        <strain evidence="2">LIQ254RAFAR</strain>
    </source>
</reference>
<dbReference type="SUPFAM" id="SSF51735">
    <property type="entry name" value="NAD(P)-binding Rossmann-fold domains"/>
    <property type="match status" value="1"/>
</dbReference>
<dbReference type="EMBL" id="JAPUFD010000001">
    <property type="protein sequence ID" value="MDI1485329.1"/>
    <property type="molecule type" value="Genomic_DNA"/>
</dbReference>
<dbReference type="PANTHER" id="PTHR43544:SF12">
    <property type="entry name" value="NAD(P)-BINDING ROSSMANN-FOLD SUPERFAMILY PROTEIN"/>
    <property type="match status" value="1"/>
</dbReference>
<proteinExistence type="inferred from homology"/>
<organism evidence="2 3">
    <name type="scientific">Ramalina farinacea</name>
    <dbReference type="NCBI Taxonomy" id="258253"/>
    <lineage>
        <taxon>Eukaryota</taxon>
        <taxon>Fungi</taxon>
        <taxon>Dikarya</taxon>
        <taxon>Ascomycota</taxon>
        <taxon>Pezizomycotina</taxon>
        <taxon>Lecanoromycetes</taxon>
        <taxon>OSLEUM clade</taxon>
        <taxon>Lecanoromycetidae</taxon>
        <taxon>Lecanorales</taxon>
        <taxon>Lecanorineae</taxon>
        <taxon>Ramalinaceae</taxon>
        <taxon>Ramalina</taxon>
    </lineage>
</organism>
<dbReference type="AlphaFoldDB" id="A0AA43QH92"/>
<sequence length="222" mass="24479">MDQVKSDILKGLQVDKERLDVLQLDVLNESSVSKAVDHCKSRFADSYLRLAFCIPGILHPEKAPMQINYEDALTTFRVNALGPLLLTKHLSPLLPRKSSKIEAIDTLPSTACLALMSARVGSISDNALGGWYSYRASKAAVNSIAKSVDIFLKQRCGDNAMCLSLHPGTVKTGLSEEFWRSTPEEKLFTPEFAAERLCEVVKDVGLAGRGKCWDWEGKEIPP</sequence>
<protein>
    <recommendedName>
        <fullName evidence="4">C-factor</fullName>
    </recommendedName>
</protein>
<evidence type="ECO:0000313" key="3">
    <source>
        <dbReference type="Proteomes" id="UP001161017"/>
    </source>
</evidence>
<dbReference type="Pfam" id="PF13561">
    <property type="entry name" value="adh_short_C2"/>
    <property type="match status" value="1"/>
</dbReference>